<reference evidence="3" key="1">
    <citation type="journal article" date="2014" name="Int. J. Syst. Evol. Microbiol.">
        <title>Complete genome sequence of Corynebacterium casei LMG S-19264T (=DSM 44701T), isolated from a smear-ripened cheese.</title>
        <authorList>
            <consortium name="US DOE Joint Genome Institute (JGI-PGF)"/>
            <person name="Walter F."/>
            <person name="Albersmeier A."/>
            <person name="Kalinowski J."/>
            <person name="Ruckert C."/>
        </authorList>
    </citation>
    <scope>NUCLEOTIDE SEQUENCE</scope>
    <source>
        <strain evidence="3">VKM Ac-1321</strain>
    </source>
</reference>
<dbReference type="SUPFAM" id="SSF52743">
    <property type="entry name" value="Subtilisin-like"/>
    <property type="match status" value="1"/>
</dbReference>
<dbReference type="GO" id="GO:0006508">
    <property type="term" value="P:proteolysis"/>
    <property type="evidence" value="ECO:0007669"/>
    <property type="project" value="InterPro"/>
</dbReference>
<protein>
    <recommendedName>
        <fullName evidence="2">Peptidase S8/S53 domain-containing protein</fullName>
    </recommendedName>
</protein>
<proteinExistence type="inferred from homology"/>
<comment type="caution">
    <text evidence="1">Lacks conserved residue(s) required for the propagation of feature annotation.</text>
</comment>
<gene>
    <name evidence="3" type="ORF">GCM10017581_096410</name>
</gene>
<dbReference type="InterPro" id="IPR036852">
    <property type="entry name" value="Peptidase_S8/S53_dom_sf"/>
</dbReference>
<dbReference type="AlphaFoldDB" id="A0A9W6KVC5"/>
<evidence type="ECO:0000313" key="4">
    <source>
        <dbReference type="Proteomes" id="UP001143480"/>
    </source>
</evidence>
<evidence type="ECO:0000256" key="1">
    <source>
        <dbReference type="PROSITE-ProRule" id="PRU01240"/>
    </source>
</evidence>
<dbReference type="PROSITE" id="PS51892">
    <property type="entry name" value="SUBTILASE"/>
    <property type="match status" value="1"/>
</dbReference>
<dbReference type="GO" id="GO:0004252">
    <property type="term" value="F:serine-type endopeptidase activity"/>
    <property type="evidence" value="ECO:0007669"/>
    <property type="project" value="InterPro"/>
</dbReference>
<comment type="caution">
    <text evidence="3">The sequence shown here is derived from an EMBL/GenBank/DDBJ whole genome shotgun (WGS) entry which is preliminary data.</text>
</comment>
<sequence length="317" mass="33112">MATPHVTGAATVLKQQHPQWTPQRLKAVLMASAKHNAGPDPNAQGAGGEVRVSFSVEREVESYDLTLVHTGRDGAAATLFNTLVQGLDADWLEGVSTDSTTTLRLPKGRYTIDSAIIEDGAATQLVQPVVDLTAGPSTVRLDARLGRPVRITVPDRTAIPVSAELSTREHVFGGTTNLGGFFTASFDGLFSARIGPDSSGPGPVTTVVGGRWARPGPGGSIVDSAETYVLYWFHEGHMDSGFQRTVTKSDLAAVTLDVGSTAAGVESWTDAAASTASGDENLIGYGVPLHAPFTRATATDATGGAVEQTVIRAYRIA</sequence>
<evidence type="ECO:0000259" key="2">
    <source>
        <dbReference type="Pfam" id="PF00082"/>
    </source>
</evidence>
<reference evidence="3" key="2">
    <citation type="submission" date="2023-01" db="EMBL/GenBank/DDBJ databases">
        <authorList>
            <person name="Sun Q."/>
            <person name="Evtushenko L."/>
        </authorList>
    </citation>
    <scope>NUCLEOTIDE SEQUENCE</scope>
    <source>
        <strain evidence="3">VKM Ac-1321</strain>
    </source>
</reference>
<organism evidence="3 4">
    <name type="scientific">Dactylosporangium matsuzakiense</name>
    <dbReference type="NCBI Taxonomy" id="53360"/>
    <lineage>
        <taxon>Bacteria</taxon>
        <taxon>Bacillati</taxon>
        <taxon>Actinomycetota</taxon>
        <taxon>Actinomycetes</taxon>
        <taxon>Micromonosporales</taxon>
        <taxon>Micromonosporaceae</taxon>
        <taxon>Dactylosporangium</taxon>
    </lineage>
</organism>
<evidence type="ECO:0000313" key="3">
    <source>
        <dbReference type="EMBL" id="GLL07882.1"/>
    </source>
</evidence>
<dbReference type="Pfam" id="PF00082">
    <property type="entry name" value="Peptidase_S8"/>
    <property type="match status" value="1"/>
</dbReference>
<dbReference type="EMBL" id="BSFP01000116">
    <property type="protein sequence ID" value="GLL07882.1"/>
    <property type="molecule type" value="Genomic_DNA"/>
</dbReference>
<keyword evidence="4" id="KW-1185">Reference proteome</keyword>
<name>A0A9W6KVC5_9ACTN</name>
<dbReference type="InterPro" id="IPR000209">
    <property type="entry name" value="Peptidase_S8/S53_dom"/>
</dbReference>
<dbReference type="Gene3D" id="3.40.50.200">
    <property type="entry name" value="Peptidase S8/S53 domain"/>
    <property type="match status" value="1"/>
</dbReference>
<accession>A0A9W6KVC5</accession>
<comment type="similarity">
    <text evidence="1">Belongs to the peptidase S8 family.</text>
</comment>
<dbReference type="RefSeq" id="WP_261958923.1">
    <property type="nucleotide sequence ID" value="NZ_CP073797.1"/>
</dbReference>
<feature type="domain" description="Peptidase S8/S53" evidence="2">
    <location>
        <begin position="1"/>
        <end position="47"/>
    </location>
</feature>
<dbReference type="Proteomes" id="UP001143480">
    <property type="component" value="Unassembled WGS sequence"/>
</dbReference>